<dbReference type="Gene3D" id="3.20.20.100">
    <property type="entry name" value="NADP-dependent oxidoreductase domain"/>
    <property type="match status" value="1"/>
</dbReference>
<name>A0ABP9GSH3_9ACTN</name>
<dbReference type="EMBL" id="BAABIK010000026">
    <property type="protein sequence ID" value="GAA4951787.1"/>
    <property type="molecule type" value="Genomic_DNA"/>
</dbReference>
<dbReference type="InterPro" id="IPR036812">
    <property type="entry name" value="NAD(P)_OxRdtase_dom_sf"/>
</dbReference>
<protein>
    <recommendedName>
        <fullName evidence="2">NADP-dependent oxidoreductase domain-containing protein</fullName>
    </recommendedName>
</protein>
<dbReference type="InterPro" id="IPR023210">
    <property type="entry name" value="NADP_OxRdtase_dom"/>
</dbReference>
<accession>A0ABP9GSH3</accession>
<dbReference type="PANTHER" id="PTHR43312:SF1">
    <property type="entry name" value="NADP-DEPENDENT OXIDOREDUCTASE DOMAIN-CONTAINING PROTEIN"/>
    <property type="match status" value="1"/>
</dbReference>
<feature type="compositionally biased region" description="Low complexity" evidence="1">
    <location>
        <begin position="41"/>
        <end position="54"/>
    </location>
</feature>
<dbReference type="Pfam" id="PF00248">
    <property type="entry name" value="Aldo_ket_red"/>
    <property type="match status" value="1"/>
</dbReference>
<evidence type="ECO:0000313" key="3">
    <source>
        <dbReference type="EMBL" id="GAA4951787.1"/>
    </source>
</evidence>
<evidence type="ECO:0000256" key="1">
    <source>
        <dbReference type="SAM" id="MobiDB-lite"/>
    </source>
</evidence>
<dbReference type="PANTHER" id="PTHR43312">
    <property type="entry name" value="D-THREO-ALDOSE 1-DEHYDROGENASE"/>
    <property type="match status" value="1"/>
</dbReference>
<organism evidence="3 4">
    <name type="scientific">Streptomonospora halophila</name>
    <dbReference type="NCBI Taxonomy" id="427369"/>
    <lineage>
        <taxon>Bacteria</taxon>
        <taxon>Bacillati</taxon>
        <taxon>Actinomycetota</taxon>
        <taxon>Actinomycetes</taxon>
        <taxon>Streptosporangiales</taxon>
        <taxon>Nocardiopsidaceae</taxon>
        <taxon>Streptomonospora</taxon>
    </lineage>
</organism>
<feature type="region of interest" description="Disordered" evidence="1">
    <location>
        <begin position="1"/>
        <end position="54"/>
    </location>
</feature>
<dbReference type="Proteomes" id="UP001499993">
    <property type="component" value="Unassembled WGS sequence"/>
</dbReference>
<comment type="caution">
    <text evidence="3">The sequence shown here is derived from an EMBL/GenBank/DDBJ whole genome shotgun (WGS) entry which is preliminary data.</text>
</comment>
<dbReference type="InterPro" id="IPR053135">
    <property type="entry name" value="AKR2_Oxidoreductase"/>
</dbReference>
<reference evidence="4" key="1">
    <citation type="journal article" date="2019" name="Int. J. Syst. Evol. Microbiol.">
        <title>The Global Catalogue of Microorganisms (GCM) 10K type strain sequencing project: providing services to taxonomists for standard genome sequencing and annotation.</title>
        <authorList>
            <consortium name="The Broad Institute Genomics Platform"/>
            <consortium name="The Broad Institute Genome Sequencing Center for Infectious Disease"/>
            <person name="Wu L."/>
            <person name="Ma J."/>
        </authorList>
    </citation>
    <scope>NUCLEOTIDE SEQUENCE [LARGE SCALE GENOMIC DNA]</scope>
    <source>
        <strain evidence="4">JCM 18123</strain>
    </source>
</reference>
<proteinExistence type="predicted"/>
<dbReference type="SUPFAM" id="SSF51430">
    <property type="entry name" value="NAD(P)-linked oxidoreductase"/>
    <property type="match status" value="1"/>
</dbReference>
<feature type="domain" description="NADP-dependent oxidoreductase" evidence="2">
    <location>
        <begin position="136"/>
        <end position="433"/>
    </location>
</feature>
<gene>
    <name evidence="3" type="ORF">GCM10023224_40470</name>
</gene>
<sequence>MPVQQQNRRSAPAGRRADADAFPGVEVGRVEPGDERRRSHVSSSREGGFSPAAPAAESAATLYARLPERTPDRAAARGPGPCRGASVALAAVPRWTPARARVGVGAGALGAVRGPLGSVAMDERKLGKTGRNVSAVGFGAWQIGAAWGDVSEEDALSALRTSVESGVSFIDTADVYGDGRSERLVGQILKEYPHLTVATKMGRRAPQEPGNYNPENLRSWNDDSRSNLGVDTIDLVQLHCPPDAVYASDAVFDDLDAMVSEGRIRSYGVSVETCAQALAAIERPGVASVQIILNAFRHKPLEEVLPAAREAGVGVIARVPLASGLLSGRYTAQTSFGDDDHRNFNRAGDAFDVGETFSGVDFATGLAAVERIREAVPDGMTMAQFALRWILDQPGVSTVIPGARNAEQARGNAAAAFLAPLPPEVHSTVREVYDELVRPQVHHRW</sequence>
<keyword evidence="4" id="KW-1185">Reference proteome</keyword>
<dbReference type="CDD" id="cd19086">
    <property type="entry name" value="AKR_AKR11C1"/>
    <property type="match status" value="1"/>
</dbReference>
<evidence type="ECO:0000259" key="2">
    <source>
        <dbReference type="Pfam" id="PF00248"/>
    </source>
</evidence>
<evidence type="ECO:0000313" key="4">
    <source>
        <dbReference type="Proteomes" id="UP001499993"/>
    </source>
</evidence>
<feature type="compositionally biased region" description="Basic and acidic residues" evidence="1">
    <location>
        <begin position="28"/>
        <end position="37"/>
    </location>
</feature>